<proteinExistence type="inferred from homology"/>
<evidence type="ECO:0000256" key="5">
    <source>
        <dbReference type="ARBA" id="ARBA00022801"/>
    </source>
</evidence>
<organism evidence="10 11">
    <name type="scientific">Dactylonectria estremocensis</name>
    <dbReference type="NCBI Taxonomy" id="1079267"/>
    <lineage>
        <taxon>Eukaryota</taxon>
        <taxon>Fungi</taxon>
        <taxon>Dikarya</taxon>
        <taxon>Ascomycota</taxon>
        <taxon>Pezizomycotina</taxon>
        <taxon>Sordariomycetes</taxon>
        <taxon>Hypocreomycetidae</taxon>
        <taxon>Hypocreales</taxon>
        <taxon>Nectriaceae</taxon>
        <taxon>Dactylonectria</taxon>
    </lineage>
</organism>
<keyword evidence="11" id="KW-1185">Reference proteome</keyword>
<reference evidence="10" key="1">
    <citation type="journal article" date="2021" name="Nat. Commun.">
        <title>Genetic determinants of endophytism in the Arabidopsis root mycobiome.</title>
        <authorList>
            <person name="Mesny F."/>
            <person name="Miyauchi S."/>
            <person name="Thiergart T."/>
            <person name="Pickel B."/>
            <person name="Atanasova L."/>
            <person name="Karlsson M."/>
            <person name="Huettel B."/>
            <person name="Barry K.W."/>
            <person name="Haridas S."/>
            <person name="Chen C."/>
            <person name="Bauer D."/>
            <person name="Andreopoulos W."/>
            <person name="Pangilinan J."/>
            <person name="LaButti K."/>
            <person name="Riley R."/>
            <person name="Lipzen A."/>
            <person name="Clum A."/>
            <person name="Drula E."/>
            <person name="Henrissat B."/>
            <person name="Kohler A."/>
            <person name="Grigoriev I.V."/>
            <person name="Martin F.M."/>
            <person name="Hacquard S."/>
        </authorList>
    </citation>
    <scope>NUCLEOTIDE SEQUENCE</scope>
    <source>
        <strain evidence="10">MPI-CAGE-AT-0021</strain>
    </source>
</reference>
<dbReference type="EC" id="3.1.1.-" evidence="8"/>
<keyword evidence="3" id="KW-0479">Metal-binding</keyword>
<gene>
    <name evidence="10" type="ORF">B0J13DRAFT_512476</name>
</gene>
<accession>A0A9P9DMR8</accession>
<protein>
    <recommendedName>
        <fullName evidence="8">Carboxylic ester hydrolase</fullName>
        <ecNumber evidence="8">3.1.1.-</ecNumber>
    </recommendedName>
</protein>
<keyword evidence="7" id="KW-1015">Disulfide bond</keyword>
<evidence type="ECO:0000256" key="9">
    <source>
        <dbReference type="SAM" id="MobiDB-lite"/>
    </source>
</evidence>
<comment type="similarity">
    <text evidence="1 8">Belongs to the tannase family.</text>
</comment>
<dbReference type="Pfam" id="PF07519">
    <property type="entry name" value="Tannase"/>
    <property type="match status" value="1"/>
</dbReference>
<dbReference type="Proteomes" id="UP000717696">
    <property type="component" value="Unassembled WGS sequence"/>
</dbReference>
<evidence type="ECO:0000313" key="11">
    <source>
        <dbReference type="Proteomes" id="UP000717696"/>
    </source>
</evidence>
<name>A0A9P9DMR8_9HYPO</name>
<dbReference type="AlphaFoldDB" id="A0A9P9DMR8"/>
<dbReference type="SUPFAM" id="SSF53474">
    <property type="entry name" value="alpha/beta-Hydrolases"/>
    <property type="match status" value="1"/>
</dbReference>
<feature type="region of interest" description="Disordered" evidence="9">
    <location>
        <begin position="510"/>
        <end position="529"/>
    </location>
</feature>
<keyword evidence="4" id="KW-0732">Signal</keyword>
<dbReference type="EMBL" id="JAGMUU010000027">
    <property type="protein sequence ID" value="KAH7121807.1"/>
    <property type="molecule type" value="Genomic_DNA"/>
</dbReference>
<sequence length="539" mass="57944">MAYPAVSAASCAASAIPTPTLFGAEILSLSASLVSNYSGTAPEGYNYNHPTIRAEGVDFCNVTITYTHPGQNDTLNVENWLPLSTWNGRIQSVGGGGWVAGRFPLSYMGMTGAIGDGYVASSTDAGLLDDHNQPAYVPDGWALVSEGNVNMYNLQNLASVSLNDQSILVKALTESFYGQQADYAYWSGCSQGGRQGLMLAQRYPHAYDGIAAAAPAIYWTQFFPASIWAQVLMQDRGEFPPPCEFDYITKAAVAACDPLDGITDGLVSDESACDFNPFGLVGETLNCPDIGKDITLSETAAFVANATWNGPWSPDGRSLWYGPNIDARITGNASGGAVTADRGYAQTLCVNGTCEGAPVGLGDEWFKYYLTRNSSWSWEALTPESFAQYFHASVQQYDSIIGTSDADLSEFRAAGGKLITYHGTADGLIPFKDTVDYYNRILGLDPQAQDFYRFFEVPGLSHCAGGSGGQPTATWNALLTWVENGTAPDSLPINFTDPDGNEQSRILCPYPKRPTMSEEGNGKRVPDLEDWECKNAATV</sequence>
<dbReference type="Gene3D" id="3.40.50.1820">
    <property type="entry name" value="alpha/beta hydrolase"/>
    <property type="match status" value="1"/>
</dbReference>
<dbReference type="InterPro" id="IPR029058">
    <property type="entry name" value="AB_hydrolase_fold"/>
</dbReference>
<evidence type="ECO:0000256" key="3">
    <source>
        <dbReference type="ARBA" id="ARBA00022723"/>
    </source>
</evidence>
<evidence type="ECO:0000256" key="8">
    <source>
        <dbReference type="RuleBase" id="RU361238"/>
    </source>
</evidence>
<dbReference type="OrthoDB" id="3039123at2759"/>
<keyword evidence="5 8" id="KW-0378">Hydrolase</keyword>
<keyword evidence="6" id="KW-0106">Calcium</keyword>
<comment type="caution">
    <text evidence="10">The sequence shown here is derived from an EMBL/GenBank/DDBJ whole genome shotgun (WGS) entry which is preliminary data.</text>
</comment>
<evidence type="ECO:0000256" key="7">
    <source>
        <dbReference type="ARBA" id="ARBA00023157"/>
    </source>
</evidence>
<feature type="compositionally biased region" description="Basic and acidic residues" evidence="9">
    <location>
        <begin position="520"/>
        <end position="529"/>
    </location>
</feature>
<evidence type="ECO:0000256" key="4">
    <source>
        <dbReference type="ARBA" id="ARBA00022729"/>
    </source>
</evidence>
<evidence type="ECO:0000256" key="2">
    <source>
        <dbReference type="ARBA" id="ARBA00022487"/>
    </source>
</evidence>
<dbReference type="InterPro" id="IPR011118">
    <property type="entry name" value="Tannase/feruloyl_esterase"/>
</dbReference>
<dbReference type="PANTHER" id="PTHR33938:SF13">
    <property type="entry name" value="CARBOXYLIC ESTER HYDROLASE"/>
    <property type="match status" value="1"/>
</dbReference>
<evidence type="ECO:0000256" key="6">
    <source>
        <dbReference type="ARBA" id="ARBA00022837"/>
    </source>
</evidence>
<keyword evidence="2" id="KW-0719">Serine esterase</keyword>
<dbReference type="PANTHER" id="PTHR33938">
    <property type="entry name" value="FERULOYL ESTERASE B-RELATED"/>
    <property type="match status" value="1"/>
</dbReference>
<evidence type="ECO:0000256" key="1">
    <source>
        <dbReference type="ARBA" id="ARBA00006249"/>
    </source>
</evidence>
<evidence type="ECO:0000313" key="10">
    <source>
        <dbReference type="EMBL" id="KAH7121807.1"/>
    </source>
</evidence>
<dbReference type="GO" id="GO:0046872">
    <property type="term" value="F:metal ion binding"/>
    <property type="evidence" value="ECO:0007669"/>
    <property type="project" value="UniProtKB-KW"/>
</dbReference>
<dbReference type="GO" id="GO:0030600">
    <property type="term" value="F:feruloyl esterase activity"/>
    <property type="evidence" value="ECO:0007669"/>
    <property type="project" value="UniProtKB-ARBA"/>
</dbReference>